<protein>
    <submittedName>
        <fullName evidence="2">Uncharacterized protein</fullName>
    </submittedName>
</protein>
<accession>A0ABT7JJB7</accession>
<feature type="transmembrane region" description="Helical" evidence="1">
    <location>
        <begin position="78"/>
        <end position="96"/>
    </location>
</feature>
<dbReference type="EMBL" id="JASNGB010000157">
    <property type="protein sequence ID" value="MDL2345157.1"/>
    <property type="molecule type" value="Genomic_DNA"/>
</dbReference>
<feature type="transmembrane region" description="Helical" evidence="1">
    <location>
        <begin position="55"/>
        <end position="72"/>
    </location>
</feature>
<evidence type="ECO:0000313" key="2">
    <source>
        <dbReference type="EMBL" id="MDL2345157.1"/>
    </source>
</evidence>
<feature type="transmembrane region" description="Helical" evidence="1">
    <location>
        <begin position="31"/>
        <end position="48"/>
    </location>
</feature>
<keyword evidence="1" id="KW-0472">Membrane</keyword>
<keyword evidence="3" id="KW-1185">Reference proteome</keyword>
<evidence type="ECO:0000313" key="3">
    <source>
        <dbReference type="Proteomes" id="UP001302059"/>
    </source>
</evidence>
<sequence>MRAAPPALLLLAAALLGLTWGLRRDPLDLVVLGAGLAALLLVLRLTLRGDGRGRLALRGLASLLGGVALFGVREPAGALLFAAVFFGSQMLTRWLVRRG</sequence>
<comment type="caution">
    <text evidence="2">The sequence shown here is derived from an EMBL/GenBank/DDBJ whole genome shotgun (WGS) entry which is preliminary data.</text>
</comment>
<name>A0ABT7JJB7_9DEIO</name>
<dbReference type="Proteomes" id="UP001302059">
    <property type="component" value="Unassembled WGS sequence"/>
</dbReference>
<dbReference type="RefSeq" id="WP_285524568.1">
    <property type="nucleotide sequence ID" value="NZ_JASNGB010000157.1"/>
</dbReference>
<keyword evidence="1" id="KW-1133">Transmembrane helix</keyword>
<organism evidence="2 3">
    <name type="scientific">Deinococcus rhizophilus</name>
    <dbReference type="NCBI Taxonomy" id="3049544"/>
    <lineage>
        <taxon>Bacteria</taxon>
        <taxon>Thermotogati</taxon>
        <taxon>Deinococcota</taxon>
        <taxon>Deinococci</taxon>
        <taxon>Deinococcales</taxon>
        <taxon>Deinococcaceae</taxon>
        <taxon>Deinococcus</taxon>
    </lineage>
</organism>
<reference evidence="2 3" key="1">
    <citation type="submission" date="2023-05" db="EMBL/GenBank/DDBJ databases">
        <authorList>
            <person name="Gao F."/>
        </authorList>
    </citation>
    <scope>NUCLEOTIDE SEQUENCE [LARGE SCALE GENOMIC DNA]</scope>
    <source>
        <strain evidence="2 3">MIMF12</strain>
    </source>
</reference>
<keyword evidence="1" id="KW-0812">Transmembrane</keyword>
<proteinExistence type="predicted"/>
<evidence type="ECO:0000256" key="1">
    <source>
        <dbReference type="SAM" id="Phobius"/>
    </source>
</evidence>
<gene>
    <name evidence="2" type="ORF">QOL99_13485</name>
</gene>